<dbReference type="EMBL" id="OY726397">
    <property type="protein sequence ID" value="CAJ1499100.1"/>
    <property type="molecule type" value="Genomic_DNA"/>
</dbReference>
<protein>
    <recommendedName>
        <fullName evidence="5">DUF2804 domain-containing protein</fullName>
    </recommendedName>
</protein>
<gene>
    <name evidence="3" type="ORF">MU0053_001327</name>
</gene>
<dbReference type="Pfam" id="PF23212">
    <property type="entry name" value="DUF7064"/>
    <property type="match status" value="1"/>
</dbReference>
<dbReference type="InterPro" id="IPR055493">
    <property type="entry name" value="DUF7065"/>
</dbReference>
<name>A0ABM9LHH6_9MYCO</name>
<evidence type="ECO:0000259" key="2">
    <source>
        <dbReference type="Pfam" id="PF23213"/>
    </source>
</evidence>
<evidence type="ECO:0000313" key="4">
    <source>
        <dbReference type="Proteomes" id="UP001190465"/>
    </source>
</evidence>
<reference evidence="3 4" key="1">
    <citation type="submission" date="2023-08" db="EMBL/GenBank/DDBJ databases">
        <authorList>
            <person name="Folkvardsen B D."/>
            <person name="Norman A."/>
        </authorList>
    </citation>
    <scope>NUCLEOTIDE SEQUENCE [LARGE SCALE GENOMIC DNA]</scope>
    <source>
        <strain evidence="3 4">Mu0053</strain>
    </source>
</reference>
<evidence type="ECO:0000259" key="1">
    <source>
        <dbReference type="Pfam" id="PF23212"/>
    </source>
</evidence>
<organism evidence="3 4">
    <name type="scientific">[Mycobacterium] burgundiense</name>
    <dbReference type="NCBI Taxonomy" id="3064286"/>
    <lineage>
        <taxon>Bacteria</taxon>
        <taxon>Bacillati</taxon>
        <taxon>Actinomycetota</taxon>
        <taxon>Actinomycetes</taxon>
        <taxon>Mycobacteriales</taxon>
        <taxon>Mycobacteriaceae</taxon>
        <taxon>Mycolicibacterium</taxon>
    </lineage>
</organism>
<dbReference type="SUPFAM" id="SSF159245">
    <property type="entry name" value="AttH-like"/>
    <property type="match status" value="1"/>
</dbReference>
<dbReference type="Proteomes" id="UP001190465">
    <property type="component" value="Chromosome"/>
</dbReference>
<evidence type="ECO:0000313" key="3">
    <source>
        <dbReference type="EMBL" id="CAJ1499100.1"/>
    </source>
</evidence>
<dbReference type="Pfam" id="PF23213">
    <property type="entry name" value="DUF7065"/>
    <property type="match status" value="1"/>
</dbReference>
<dbReference type="RefSeq" id="WP_308481578.1">
    <property type="nucleotide sequence ID" value="NZ_OY726397.1"/>
</dbReference>
<keyword evidence="4" id="KW-1185">Reference proteome</keyword>
<proteinExistence type="predicted"/>
<feature type="domain" description="DUF7065" evidence="2">
    <location>
        <begin position="115"/>
        <end position="176"/>
    </location>
</feature>
<sequence>MGPEPTFNESMYFQFSDPASGLAGFLRLANRPNEGRGERTICLYLPDGTLAFGFARPTVTSNDQMNAAGLSVDLAVPMKQLRVRFDGQVSLLADPRTLIDPKRALSASPIADCRIELQYAAIAPPYAGTFDGDGEGASFAPNHYEQLAAVTGTVQIGDAETLVNGHGLRDHSWGPRSWQAPWFYRWVHGSAADQGFMVAYFGEPDGTSRSGGFVWDGATLHTCREATVSTVRDTDHYQQTVRVEAIGDERRWSFEGQVLTSAPLRNRSRDGAATTRIIESTVRWTDADGHVLHGMAEYLDQLRDDLPVGLDV</sequence>
<accession>A0ABM9LHH6</accession>
<feature type="domain" description="DUF7064" evidence="1">
    <location>
        <begin position="178"/>
        <end position="301"/>
    </location>
</feature>
<evidence type="ECO:0008006" key="5">
    <source>
        <dbReference type="Google" id="ProtNLM"/>
    </source>
</evidence>
<dbReference type="InterPro" id="IPR055492">
    <property type="entry name" value="DUF7064"/>
</dbReference>